<dbReference type="Pfam" id="PF24882">
    <property type="entry name" value="WHD_ORC2"/>
    <property type="match status" value="1"/>
</dbReference>
<dbReference type="EMBL" id="HG937694">
    <property type="protein sequence ID" value="CDP38826.1"/>
    <property type="molecule type" value="Genomic_DNA"/>
</dbReference>
<comment type="similarity">
    <text evidence="2 5">Belongs to the ORC2 family.</text>
</comment>
<sequence>MSETPRKRRRAAFQGNYASLDDAVPVQASDSDFEAHESEDEVTKSPPQTPSRRGGRPARTPGRTPGRTPRKPGDLDMSARKRATKLLLKRIDDGLDDEEEELAERIIAESREVMPSTPSKSPLKSPSKGPYQSPVKPVLEALNQDQGSQTLFLDGYEGYFEQHKSREKISTTPFSRAPELNYQQFVNYVQQSKSIHSEERSLLKSIYQKMYTQWYFELTQGYSVMFYGLGSKRSMILDFVSMTLPEEIPIFVVNGYNPATTFKEILLAVVSTLIPEEARKQFPKNPPDLLAALLKYLEADQPSLVESMVVVIHNIDGESLRHDRDQALLARLVSASKVWLVASIDHIEAPVLWDAAKMSQYNFVWHDLTTYELYTVETSFEDPLSLGKNRSAVGTKGVKYVLASLTANARSLYKLLAFHQLEVMTEELGDDNNVTGSSQHGIEFKRLYQQCVEQFIVSNELNFRTMLTEFLEHKMAATTKDATGVEIIYIPFTKGQLENTVEELTEM</sequence>
<evidence type="ECO:0000259" key="8">
    <source>
        <dbReference type="Pfam" id="PF24882"/>
    </source>
</evidence>
<protein>
    <recommendedName>
        <fullName evidence="5">Origin recognition complex subunit 2</fullName>
    </recommendedName>
</protein>
<organism evidence="9">
    <name type="scientific">Blastobotrys adeninivorans</name>
    <name type="common">Yeast</name>
    <name type="synonym">Arxula adeninivorans</name>
    <dbReference type="NCBI Taxonomy" id="409370"/>
    <lineage>
        <taxon>Eukaryota</taxon>
        <taxon>Fungi</taxon>
        <taxon>Dikarya</taxon>
        <taxon>Ascomycota</taxon>
        <taxon>Saccharomycotina</taxon>
        <taxon>Dipodascomycetes</taxon>
        <taxon>Dipodascales</taxon>
        <taxon>Trichomonascaceae</taxon>
        <taxon>Blastobotrys</taxon>
    </lineage>
</organism>
<feature type="compositionally biased region" description="Basic residues" evidence="6">
    <location>
        <begin position="1"/>
        <end position="11"/>
    </location>
</feature>
<dbReference type="InterPro" id="IPR056773">
    <property type="entry name" value="WHD_ORC2"/>
</dbReference>
<dbReference type="AlphaFoldDB" id="A0A060TI44"/>
<evidence type="ECO:0000256" key="6">
    <source>
        <dbReference type="SAM" id="MobiDB-lite"/>
    </source>
</evidence>
<dbReference type="InterPro" id="IPR007220">
    <property type="entry name" value="ORC2"/>
</dbReference>
<comment type="function">
    <text evidence="5">Component of the origin recognition complex (ORC) that binds origins of replication. DNA-binding is ATP-dependent. ORC is required to assemble the pre-replication complex necessary to initiate DNA replication.</text>
</comment>
<dbReference type="PhylomeDB" id="A0A060TI44"/>
<proteinExistence type="inferred from homology"/>
<keyword evidence="3 5" id="KW-0235">DNA replication</keyword>
<comment type="subcellular location">
    <subcellularLocation>
        <location evidence="1 5">Nucleus</location>
    </subcellularLocation>
</comment>
<evidence type="ECO:0000256" key="5">
    <source>
        <dbReference type="RuleBase" id="RU368084"/>
    </source>
</evidence>
<evidence type="ECO:0000256" key="2">
    <source>
        <dbReference type="ARBA" id="ARBA00007421"/>
    </source>
</evidence>
<dbReference type="PANTHER" id="PTHR14052:SF0">
    <property type="entry name" value="ORIGIN RECOGNITION COMPLEX SUBUNIT 2"/>
    <property type="match status" value="1"/>
</dbReference>
<feature type="compositionally biased region" description="Low complexity" evidence="6">
    <location>
        <begin position="57"/>
        <end position="67"/>
    </location>
</feature>
<feature type="domain" description="Origin recognition complex subunit 2 RecA-like" evidence="7">
    <location>
        <begin position="201"/>
        <end position="368"/>
    </location>
</feature>
<reference evidence="9" key="2">
    <citation type="submission" date="2014-06" db="EMBL/GenBank/DDBJ databases">
        <title>The complete genome of Blastobotrys (Arxula) adeninivorans LS3 - a yeast of biotechnological interest.</title>
        <authorList>
            <person name="Kunze G."/>
            <person name="Gaillardin C."/>
            <person name="Czernicka M."/>
            <person name="Durrens P."/>
            <person name="Martin T."/>
            <person name="Boer E."/>
            <person name="Gabaldon T."/>
            <person name="Cruz J."/>
            <person name="Talla E."/>
            <person name="Marck C."/>
            <person name="Goffeau A."/>
            <person name="Barbe V."/>
            <person name="Baret P."/>
            <person name="Baronian K."/>
            <person name="Beier S."/>
            <person name="Bleykasten C."/>
            <person name="Bode R."/>
            <person name="Casaregola S."/>
            <person name="Despons L."/>
            <person name="Fairhead C."/>
            <person name="Giersberg M."/>
            <person name="Gierski P."/>
            <person name="Hahnel U."/>
            <person name="Hartmann A."/>
            <person name="Jankowska D."/>
            <person name="Jubin C."/>
            <person name="Jung P."/>
            <person name="Lafontaine I."/>
            <person name="Leh-Louis V."/>
            <person name="Lemaire M."/>
            <person name="Marcet-Houben M."/>
            <person name="Mascher M."/>
            <person name="Morel G."/>
            <person name="Richard G.-F."/>
            <person name="Riechen J."/>
            <person name="Sacerdot C."/>
            <person name="Sarkar A."/>
            <person name="Savel G."/>
            <person name="Schacherer J."/>
            <person name="Sherman D."/>
            <person name="Straub M.-L."/>
            <person name="Stein N."/>
            <person name="Thierry A."/>
            <person name="Trautwein-Schult A."/>
            <person name="Westhof E."/>
            <person name="Worch S."/>
            <person name="Dujon B."/>
            <person name="Souciet J.-L."/>
            <person name="Wincker P."/>
            <person name="Scholz U."/>
            <person name="Neuveglise N."/>
        </authorList>
    </citation>
    <scope>NUCLEOTIDE SEQUENCE</scope>
    <source>
        <strain evidence="9">LS3</strain>
    </source>
</reference>
<evidence type="ECO:0000313" key="9">
    <source>
        <dbReference type="EMBL" id="CDP38826.1"/>
    </source>
</evidence>
<feature type="region of interest" description="Disordered" evidence="6">
    <location>
        <begin position="107"/>
        <end position="132"/>
    </location>
</feature>
<feature type="domain" description="Origin recognition complex subunit 2 winged-helix" evidence="8">
    <location>
        <begin position="436"/>
        <end position="495"/>
    </location>
</feature>
<name>A0A060TI44_BLAAD</name>
<dbReference type="GO" id="GO:0006260">
    <property type="term" value="P:DNA replication"/>
    <property type="evidence" value="ECO:0007669"/>
    <property type="project" value="UniProtKB-UniRule"/>
</dbReference>
<evidence type="ECO:0000256" key="1">
    <source>
        <dbReference type="ARBA" id="ARBA00004123"/>
    </source>
</evidence>
<accession>A0A060TI44</accession>
<keyword evidence="4 5" id="KW-0539">Nucleus</keyword>
<comment type="subunit">
    <text evidence="5">Component of the origin recognition complex (ORC).</text>
</comment>
<dbReference type="GO" id="GO:0003688">
    <property type="term" value="F:DNA replication origin binding"/>
    <property type="evidence" value="ECO:0007669"/>
    <property type="project" value="UniProtKB-UniRule"/>
</dbReference>
<evidence type="ECO:0000256" key="3">
    <source>
        <dbReference type="ARBA" id="ARBA00022705"/>
    </source>
</evidence>
<feature type="compositionally biased region" description="Low complexity" evidence="6">
    <location>
        <begin position="115"/>
        <end position="130"/>
    </location>
</feature>
<dbReference type="InterPro" id="IPR056772">
    <property type="entry name" value="RecA-like_ORC2"/>
</dbReference>
<dbReference type="GO" id="GO:0005664">
    <property type="term" value="C:nuclear origin of replication recognition complex"/>
    <property type="evidence" value="ECO:0007669"/>
    <property type="project" value="UniProtKB-UniRule"/>
</dbReference>
<feature type="region of interest" description="Disordered" evidence="6">
    <location>
        <begin position="1"/>
        <end position="80"/>
    </location>
</feature>
<reference evidence="9" key="1">
    <citation type="submission" date="2014-02" db="EMBL/GenBank/DDBJ databases">
        <authorList>
            <person name="Genoscope - CEA"/>
        </authorList>
    </citation>
    <scope>NUCLEOTIDE SEQUENCE</scope>
    <source>
        <strain evidence="9">LS3</strain>
    </source>
</reference>
<evidence type="ECO:0000259" key="7">
    <source>
        <dbReference type="Pfam" id="PF04084"/>
    </source>
</evidence>
<dbReference type="Pfam" id="PF04084">
    <property type="entry name" value="RecA-like_ORC2"/>
    <property type="match status" value="1"/>
</dbReference>
<dbReference type="PANTHER" id="PTHR14052">
    <property type="entry name" value="ORIGIN RECOGNITION COMPLEX SUBUNIT 2"/>
    <property type="match status" value="1"/>
</dbReference>
<gene>
    <name evidence="9" type="ORF">GNLVRS02_ARAD1D43516g</name>
</gene>
<evidence type="ECO:0000256" key="4">
    <source>
        <dbReference type="ARBA" id="ARBA00023242"/>
    </source>
</evidence>